<evidence type="ECO:0000259" key="9">
    <source>
        <dbReference type="PROSITE" id="PS50850"/>
    </source>
</evidence>
<keyword evidence="5 8" id="KW-0812">Transmembrane</keyword>
<feature type="transmembrane region" description="Helical" evidence="8">
    <location>
        <begin position="370"/>
        <end position="395"/>
    </location>
</feature>
<evidence type="ECO:0000256" key="4">
    <source>
        <dbReference type="ARBA" id="ARBA00022475"/>
    </source>
</evidence>
<feature type="transmembrane region" description="Helical" evidence="8">
    <location>
        <begin position="346"/>
        <end position="364"/>
    </location>
</feature>
<evidence type="ECO:0000313" key="10">
    <source>
        <dbReference type="EMBL" id="RHW21004.1"/>
    </source>
</evidence>
<dbReference type="CDD" id="cd17324">
    <property type="entry name" value="MFS_NepI_like"/>
    <property type="match status" value="1"/>
</dbReference>
<dbReference type="InterPro" id="IPR005829">
    <property type="entry name" value="Sugar_transporter_CS"/>
</dbReference>
<evidence type="ECO:0000256" key="5">
    <source>
        <dbReference type="ARBA" id="ARBA00022692"/>
    </source>
</evidence>
<dbReference type="Proteomes" id="UP000265745">
    <property type="component" value="Unassembled WGS sequence"/>
</dbReference>
<comment type="caution">
    <text evidence="10">The sequence shown here is derived from an EMBL/GenBank/DDBJ whole genome shotgun (WGS) entry which is preliminary data.</text>
</comment>
<dbReference type="PANTHER" id="PTHR43271:SF1">
    <property type="entry name" value="INNER MEMBRANE TRANSPORT PROTEIN YNFM"/>
    <property type="match status" value="1"/>
</dbReference>
<dbReference type="PROSITE" id="PS50850">
    <property type="entry name" value="MFS"/>
    <property type="match status" value="1"/>
</dbReference>
<evidence type="ECO:0000256" key="7">
    <source>
        <dbReference type="ARBA" id="ARBA00023136"/>
    </source>
</evidence>
<organism evidence="10 11">
    <name type="scientific">Pseudomonas jilinensis</name>
    <dbReference type="NCBI Taxonomy" id="2078689"/>
    <lineage>
        <taxon>Bacteria</taxon>
        <taxon>Pseudomonadati</taxon>
        <taxon>Pseudomonadota</taxon>
        <taxon>Gammaproteobacteria</taxon>
        <taxon>Pseudomonadales</taxon>
        <taxon>Pseudomonadaceae</taxon>
        <taxon>Pseudomonas</taxon>
    </lineage>
</organism>
<dbReference type="PANTHER" id="PTHR43271">
    <property type="entry name" value="BLL2771 PROTEIN"/>
    <property type="match status" value="1"/>
</dbReference>
<evidence type="ECO:0000256" key="6">
    <source>
        <dbReference type="ARBA" id="ARBA00022989"/>
    </source>
</evidence>
<feature type="transmembrane region" description="Helical" evidence="8">
    <location>
        <begin position="60"/>
        <end position="79"/>
    </location>
</feature>
<dbReference type="GO" id="GO:0005886">
    <property type="term" value="C:plasma membrane"/>
    <property type="evidence" value="ECO:0007669"/>
    <property type="project" value="UniProtKB-SubCell"/>
</dbReference>
<dbReference type="AlphaFoldDB" id="A0A396RWP1"/>
<proteinExistence type="inferred from homology"/>
<feature type="transmembrane region" description="Helical" evidence="8">
    <location>
        <begin position="111"/>
        <end position="133"/>
    </location>
</feature>
<feature type="domain" description="Major facilitator superfamily (MFS) profile" evidence="9">
    <location>
        <begin position="21"/>
        <end position="398"/>
    </location>
</feature>
<comment type="subcellular location">
    <subcellularLocation>
        <location evidence="1">Cell membrane</location>
        <topology evidence="1">Multi-pass membrane protein</topology>
    </subcellularLocation>
</comment>
<dbReference type="EMBL" id="QJSA01000009">
    <property type="protein sequence ID" value="RHW21004.1"/>
    <property type="molecule type" value="Genomic_DNA"/>
</dbReference>
<dbReference type="OrthoDB" id="63984at2"/>
<keyword evidence="7 8" id="KW-0472">Membrane</keyword>
<gene>
    <name evidence="10" type="ORF">C2846_11610</name>
</gene>
<feature type="transmembrane region" description="Helical" evidence="8">
    <location>
        <begin position="289"/>
        <end position="306"/>
    </location>
</feature>
<keyword evidence="6 8" id="KW-1133">Transmembrane helix</keyword>
<reference evidence="10 11" key="1">
    <citation type="submission" date="2018-06" db="EMBL/GenBank/DDBJ databases">
        <title>Pseudomonas jilinensis sp. nov., isolated from the production water of Jilin Oilfield in China.</title>
        <authorList>
            <person name="Wang J."/>
        </authorList>
    </citation>
    <scope>NUCLEOTIDE SEQUENCE [LARGE SCALE GENOMIC DNA]</scope>
    <source>
        <strain evidence="10 11">JS15-10A1</strain>
    </source>
</reference>
<dbReference type="InterPro" id="IPR020846">
    <property type="entry name" value="MFS_dom"/>
</dbReference>
<dbReference type="GO" id="GO:0022857">
    <property type="term" value="F:transmembrane transporter activity"/>
    <property type="evidence" value="ECO:0007669"/>
    <property type="project" value="InterPro"/>
</dbReference>
<keyword evidence="4" id="KW-1003">Cell membrane</keyword>
<protein>
    <submittedName>
        <fullName evidence="10">MFS transporter</fullName>
    </submittedName>
</protein>
<feature type="transmembrane region" description="Helical" evidence="8">
    <location>
        <begin position="312"/>
        <end position="334"/>
    </location>
</feature>
<feature type="transmembrane region" description="Helical" evidence="8">
    <location>
        <begin position="21"/>
        <end position="40"/>
    </location>
</feature>
<feature type="transmembrane region" description="Helical" evidence="8">
    <location>
        <begin position="223"/>
        <end position="242"/>
    </location>
</feature>
<feature type="transmembrane region" description="Helical" evidence="8">
    <location>
        <begin position="140"/>
        <end position="159"/>
    </location>
</feature>
<feature type="transmembrane region" description="Helical" evidence="8">
    <location>
        <begin position="254"/>
        <end position="277"/>
    </location>
</feature>
<sequence>MTNSGNAEALIERGTPAYRRACLALVIASLVVFANLYALHPLLPLIASQYQVSVLQAGNAFTLTSLTLGLALLILGPLSDAIGRRALLIAGLSATALLTLCMALADNFTTLLWLRAALGLALAVLPATAVAYLGDSMSRTALVGAVGLYISGNTLGGAGGRLVGGLIADHLGLQAVFILVGGVSLGAVLLIAWLLPQPRAFCPQPISLGNVLGNFRRHLGNSALWPAFLLGGLNFLVFINLYTYLTFRLSAPPWALGATALGLLFLTYLGGTFSAMLSGRFGMRQIPKGMAIGVLILLLGSLLTLADQLGLIVLGLLANSFGFFLTHSLANTWVNQHAESAKASATSLYSVCYYLGAAIGIFYLEPFWRLGGWLWVVIGGLLVLLVNLILIAYLYRQQ</sequence>
<evidence type="ECO:0000256" key="1">
    <source>
        <dbReference type="ARBA" id="ARBA00004651"/>
    </source>
</evidence>
<evidence type="ECO:0000256" key="2">
    <source>
        <dbReference type="ARBA" id="ARBA00008335"/>
    </source>
</evidence>
<name>A0A396RWP1_9PSED</name>
<keyword evidence="11" id="KW-1185">Reference proteome</keyword>
<dbReference type="SUPFAM" id="SSF103473">
    <property type="entry name" value="MFS general substrate transporter"/>
    <property type="match status" value="1"/>
</dbReference>
<dbReference type="InterPro" id="IPR011701">
    <property type="entry name" value="MFS"/>
</dbReference>
<feature type="transmembrane region" description="Helical" evidence="8">
    <location>
        <begin position="171"/>
        <end position="195"/>
    </location>
</feature>
<dbReference type="RefSeq" id="WP_119701505.1">
    <property type="nucleotide sequence ID" value="NZ_QJSA01000009.1"/>
</dbReference>
<evidence type="ECO:0000256" key="3">
    <source>
        <dbReference type="ARBA" id="ARBA00022448"/>
    </source>
</evidence>
<accession>A0A396RWP1</accession>
<comment type="similarity">
    <text evidence="2">Belongs to the major facilitator superfamily.</text>
</comment>
<evidence type="ECO:0000313" key="11">
    <source>
        <dbReference type="Proteomes" id="UP000265745"/>
    </source>
</evidence>
<dbReference type="Gene3D" id="1.20.1250.20">
    <property type="entry name" value="MFS general substrate transporter like domains"/>
    <property type="match status" value="1"/>
</dbReference>
<dbReference type="InterPro" id="IPR036259">
    <property type="entry name" value="MFS_trans_sf"/>
</dbReference>
<feature type="transmembrane region" description="Helical" evidence="8">
    <location>
        <begin position="86"/>
        <end position="105"/>
    </location>
</feature>
<dbReference type="Pfam" id="PF07690">
    <property type="entry name" value="MFS_1"/>
    <property type="match status" value="1"/>
</dbReference>
<evidence type="ECO:0000256" key="8">
    <source>
        <dbReference type="SAM" id="Phobius"/>
    </source>
</evidence>
<keyword evidence="3" id="KW-0813">Transport</keyword>
<dbReference type="PROSITE" id="PS00216">
    <property type="entry name" value="SUGAR_TRANSPORT_1"/>
    <property type="match status" value="1"/>
</dbReference>